<proteinExistence type="predicted"/>
<dbReference type="PANTHER" id="PTHR37816">
    <property type="entry name" value="YALI0E33011P"/>
    <property type="match status" value="1"/>
</dbReference>
<accession>A0ABV3Y6H5</accession>
<dbReference type="Pfam" id="PF13238">
    <property type="entry name" value="AAA_18"/>
    <property type="match status" value="1"/>
</dbReference>
<protein>
    <submittedName>
        <fullName evidence="1">AAA family ATPase</fullName>
    </submittedName>
</protein>
<comment type="caution">
    <text evidence="1">The sequence shown here is derived from an EMBL/GenBank/DDBJ whole genome shotgun (WGS) entry which is preliminary data.</text>
</comment>
<dbReference type="Gene3D" id="3.40.50.300">
    <property type="entry name" value="P-loop containing nucleotide triphosphate hydrolases"/>
    <property type="match status" value="1"/>
</dbReference>
<dbReference type="InterPro" id="IPR052922">
    <property type="entry name" value="Cytidylate_Kinase-2"/>
</dbReference>
<evidence type="ECO:0000313" key="2">
    <source>
        <dbReference type="Proteomes" id="UP001560267"/>
    </source>
</evidence>
<name>A0ABV3Y6H5_9ACTN</name>
<dbReference type="InterPro" id="IPR027417">
    <property type="entry name" value="P-loop_NTPase"/>
</dbReference>
<evidence type="ECO:0000313" key="1">
    <source>
        <dbReference type="EMBL" id="MEX6430049.1"/>
    </source>
</evidence>
<keyword evidence="2" id="KW-1185">Reference proteome</keyword>
<dbReference type="SUPFAM" id="SSF52540">
    <property type="entry name" value="P-loop containing nucleoside triphosphate hydrolases"/>
    <property type="match status" value="1"/>
</dbReference>
<dbReference type="RefSeq" id="WP_298383704.1">
    <property type="nucleotide sequence ID" value="NZ_JBFSHR010000033.1"/>
</dbReference>
<organism evidence="1 2">
    <name type="scientific">Ferrimicrobium acidiphilum</name>
    <dbReference type="NCBI Taxonomy" id="121039"/>
    <lineage>
        <taxon>Bacteria</taxon>
        <taxon>Bacillati</taxon>
        <taxon>Actinomycetota</taxon>
        <taxon>Acidimicrobiia</taxon>
        <taxon>Acidimicrobiales</taxon>
        <taxon>Acidimicrobiaceae</taxon>
        <taxon>Ferrimicrobium</taxon>
    </lineage>
</organism>
<reference evidence="1 2" key="1">
    <citation type="submission" date="2024-07" db="EMBL/GenBank/DDBJ databases">
        <title>Draft Genome Sequence of Ferrimicrobium acidiphilum Strain YE2023, Isolated from a Pulp of Bioleach Reactor.</title>
        <authorList>
            <person name="Elkina Y.A."/>
            <person name="Bulaeva A.G."/>
            <person name="Beletsky A.V."/>
            <person name="Mardanov A.V."/>
        </authorList>
    </citation>
    <scope>NUCLEOTIDE SEQUENCE [LARGE SCALE GENOMIC DNA]</scope>
    <source>
        <strain evidence="1 2">YE2023</strain>
    </source>
</reference>
<dbReference type="EMBL" id="JBFSHR010000033">
    <property type="protein sequence ID" value="MEX6430049.1"/>
    <property type="molecule type" value="Genomic_DNA"/>
</dbReference>
<dbReference type="Proteomes" id="UP001560267">
    <property type="component" value="Unassembled WGS sequence"/>
</dbReference>
<dbReference type="PANTHER" id="PTHR37816:SF1">
    <property type="entry name" value="TOXIN"/>
    <property type="match status" value="1"/>
</dbReference>
<sequence>MVTRMGLYGVMGAPIRDAQRVLVAGTSGSGKSTLCRRLHERLELPYVELDSLYHGPHWSELPTFESDVERLITADRWVLEWQYDRVRERLLERCDLLIWLDYPAHVVMWRVVVRTIRRELSQEMLWNGNTEPPLWTVMTNPEHIIRWAWRTHRGYPRRIRRILEERPRLRLVWLRSPRECDALLDRLR</sequence>
<gene>
    <name evidence="1" type="ORF">AB6A68_09385</name>
</gene>